<feature type="compositionally biased region" description="Basic and acidic residues" evidence="3">
    <location>
        <begin position="389"/>
        <end position="401"/>
    </location>
</feature>
<reference evidence="8 9" key="1">
    <citation type="submission" date="2024-04" db="EMBL/GenBank/DDBJ databases">
        <authorList>
            <person name="Rising A."/>
            <person name="Reimegard J."/>
            <person name="Sonavane S."/>
            <person name="Akerstrom W."/>
            <person name="Nylinder S."/>
            <person name="Hedman E."/>
            <person name="Kallberg Y."/>
        </authorList>
    </citation>
    <scope>NUCLEOTIDE SEQUENCE [LARGE SCALE GENOMIC DNA]</scope>
</reference>
<keyword evidence="2" id="KW-0768">Sushi</keyword>
<dbReference type="PROSITE" id="PS50060">
    <property type="entry name" value="MAM_2"/>
    <property type="match status" value="1"/>
</dbReference>
<keyword evidence="4" id="KW-0472">Membrane</keyword>
<keyword evidence="4" id="KW-0812">Transmembrane</keyword>
<dbReference type="Gene3D" id="2.10.70.10">
    <property type="entry name" value="Complement Module, domain 1"/>
    <property type="match status" value="2"/>
</dbReference>
<dbReference type="InterPro" id="IPR035976">
    <property type="entry name" value="Sushi/SCR/CCP_sf"/>
</dbReference>
<feature type="domain" description="Sushi" evidence="6">
    <location>
        <begin position="101"/>
        <end position="155"/>
    </location>
</feature>
<dbReference type="EMBL" id="CAXIEN010000112">
    <property type="protein sequence ID" value="CAL1278428.1"/>
    <property type="molecule type" value="Genomic_DNA"/>
</dbReference>
<dbReference type="SMART" id="SM00032">
    <property type="entry name" value="CCP"/>
    <property type="match status" value="2"/>
</dbReference>
<feature type="domain" description="MAM" evidence="5">
    <location>
        <begin position="162"/>
        <end position="331"/>
    </location>
</feature>
<evidence type="ECO:0000259" key="7">
    <source>
        <dbReference type="PROSITE" id="PS50958"/>
    </source>
</evidence>
<dbReference type="AlphaFoldDB" id="A0AAV2A334"/>
<feature type="domain" description="Sushi" evidence="6">
    <location>
        <begin position="45"/>
        <end position="100"/>
    </location>
</feature>
<dbReference type="SMART" id="SM00137">
    <property type="entry name" value="MAM"/>
    <property type="match status" value="1"/>
</dbReference>
<comment type="caution">
    <text evidence="8">The sequence shown here is derived from an EMBL/GenBank/DDBJ whole genome shotgun (WGS) entry which is preliminary data.</text>
</comment>
<dbReference type="InterPro" id="IPR051560">
    <property type="entry name" value="MAM_domain-containing"/>
</dbReference>
<name>A0AAV2A334_9ARAC</name>
<evidence type="ECO:0000256" key="1">
    <source>
        <dbReference type="ARBA" id="ARBA00023157"/>
    </source>
</evidence>
<evidence type="ECO:0000256" key="4">
    <source>
        <dbReference type="SAM" id="Phobius"/>
    </source>
</evidence>
<dbReference type="InterPro" id="IPR001212">
    <property type="entry name" value="Somatomedin_B_dom"/>
</dbReference>
<dbReference type="PROSITE" id="PS00524">
    <property type="entry name" value="SMB_1"/>
    <property type="match status" value="1"/>
</dbReference>
<dbReference type="Pfam" id="PF01033">
    <property type="entry name" value="Somatomedin_B"/>
    <property type="match status" value="1"/>
</dbReference>
<evidence type="ECO:0000313" key="9">
    <source>
        <dbReference type="Proteomes" id="UP001497382"/>
    </source>
</evidence>
<feature type="domain" description="SMB" evidence="7">
    <location>
        <begin position="343"/>
        <end position="384"/>
    </location>
</feature>
<feature type="transmembrane region" description="Helical" evidence="4">
    <location>
        <begin position="734"/>
        <end position="756"/>
    </location>
</feature>
<dbReference type="PANTHER" id="PTHR23282:SF142">
    <property type="entry name" value="MAM DOMAIN-CONTAINING PROTEIN"/>
    <property type="match status" value="1"/>
</dbReference>
<dbReference type="InterPro" id="IPR000436">
    <property type="entry name" value="Sushi_SCR_CCP_dom"/>
</dbReference>
<organism evidence="8 9">
    <name type="scientific">Larinioides sclopetarius</name>
    <dbReference type="NCBI Taxonomy" id="280406"/>
    <lineage>
        <taxon>Eukaryota</taxon>
        <taxon>Metazoa</taxon>
        <taxon>Ecdysozoa</taxon>
        <taxon>Arthropoda</taxon>
        <taxon>Chelicerata</taxon>
        <taxon>Arachnida</taxon>
        <taxon>Araneae</taxon>
        <taxon>Araneomorphae</taxon>
        <taxon>Entelegynae</taxon>
        <taxon>Araneoidea</taxon>
        <taxon>Araneidae</taxon>
        <taxon>Larinioides</taxon>
    </lineage>
</organism>
<sequence length="797" mass="86942">MNLDNMDIKRICVESTFIILVVLIVQTLVAGEMFDDDEEETGSWNRCPWIRNKLKNGRVKIRSRGRIAKFLCEPGYELAGKRFATCVRGQWNNPLPVCVSRGCHRPPHVDNAQVTMMYRGAVLVYDCLPGYTLDGGASIYCDGRRWSSEPPRCVVPTTDPQTSCDFEDPDLCGWSHDPTHNFDWKRNQFATPSGHAGTGPSFDHTFGEGKGGFYLFMEASAPRAVNDTARLFSPVYPSEYSGGCFIFWYHMFGSTTGGLRVYIKPESHVFGEQPPGWALYGDQGNHWYRGNITLPRLSENFQIIIEGVRGSSYIGDTAIDDVSLNDGDCESIGNSTDNTSETFSDSCRGRCREFSNSSACGCNDDCVATRSCCYDFESICTKNTETETDETKNETTTDHTTVKYSSQTSGASETKVTEVTQPGTTDLPETPAQSLIPETTQLHSETTTLTTKDVNVTVIQPVISSTTTSTEKPTLPTTTSSTSTSTIATTTTTKATTTQSTTTKLTTTTLPSTATSTTTTTPIPIPTTSTPSTTTSTTTTTPMPITTTSTPSTTTFKTTTSTVTTTTPKPPIIIVSSTPPSTTTTITTVTPRQTTTTGEPSTRKIYNLRPRNRTTVSTYTLTSAITTQAPSVTSTPLDMPTTAERTTSTKLTTPLTFTTSVPIIVTTRSTTTTKLTTFLPKPITTTLSPKITLAPPEPTRKFTVEQERVTDKSKIESEAHASKTESVSNAGAPVVTIVSVIIVILICAIVGALFFVRRWKDQKLSKIDDDSEMRFLSENEVVEYSDSSALDRINFNP</sequence>
<dbReference type="PROSITE" id="PS50958">
    <property type="entry name" value="SMB_2"/>
    <property type="match status" value="1"/>
</dbReference>
<comment type="caution">
    <text evidence="2">Lacks conserved residue(s) required for the propagation of feature annotation.</text>
</comment>
<dbReference type="CDD" id="cd06263">
    <property type="entry name" value="MAM"/>
    <property type="match status" value="1"/>
</dbReference>
<feature type="region of interest" description="Disordered" evidence="3">
    <location>
        <begin position="502"/>
        <end position="601"/>
    </location>
</feature>
<dbReference type="SMART" id="SM00201">
    <property type="entry name" value="SO"/>
    <property type="match status" value="1"/>
</dbReference>
<dbReference type="SUPFAM" id="SSF90188">
    <property type="entry name" value="Somatomedin B domain"/>
    <property type="match status" value="1"/>
</dbReference>
<proteinExistence type="predicted"/>
<keyword evidence="4" id="KW-1133">Transmembrane helix</keyword>
<dbReference type="InterPro" id="IPR036024">
    <property type="entry name" value="Somatomedin_B-like_dom_sf"/>
</dbReference>
<dbReference type="Proteomes" id="UP001497382">
    <property type="component" value="Unassembled WGS sequence"/>
</dbReference>
<evidence type="ECO:0000256" key="2">
    <source>
        <dbReference type="PROSITE-ProRule" id="PRU00302"/>
    </source>
</evidence>
<feature type="region of interest" description="Disordered" evidence="3">
    <location>
        <begin position="385"/>
        <end position="431"/>
    </location>
</feature>
<evidence type="ECO:0000313" key="8">
    <source>
        <dbReference type="EMBL" id="CAL1278428.1"/>
    </source>
</evidence>
<dbReference type="InterPro" id="IPR013320">
    <property type="entry name" value="ConA-like_dom_sf"/>
</dbReference>
<feature type="compositionally biased region" description="Polar residues" evidence="3">
    <location>
        <begin position="402"/>
        <end position="424"/>
    </location>
</feature>
<protein>
    <submittedName>
        <fullName evidence="8">Uncharacterized protein</fullName>
    </submittedName>
</protein>
<evidence type="ECO:0000259" key="5">
    <source>
        <dbReference type="PROSITE" id="PS50060"/>
    </source>
</evidence>
<keyword evidence="9" id="KW-1185">Reference proteome</keyword>
<dbReference type="CDD" id="cd00033">
    <property type="entry name" value="CCP"/>
    <property type="match status" value="2"/>
</dbReference>
<dbReference type="InterPro" id="IPR000998">
    <property type="entry name" value="MAM_dom"/>
</dbReference>
<dbReference type="SUPFAM" id="SSF49899">
    <property type="entry name" value="Concanavalin A-like lectins/glucanases"/>
    <property type="match status" value="1"/>
</dbReference>
<dbReference type="Pfam" id="PF00629">
    <property type="entry name" value="MAM"/>
    <property type="match status" value="1"/>
</dbReference>
<feature type="region of interest" description="Disordered" evidence="3">
    <location>
        <begin position="701"/>
        <end position="726"/>
    </location>
</feature>
<gene>
    <name evidence="8" type="ORF">LARSCL_LOCUS9773</name>
</gene>
<dbReference type="GO" id="GO:0016020">
    <property type="term" value="C:membrane"/>
    <property type="evidence" value="ECO:0007669"/>
    <property type="project" value="InterPro"/>
</dbReference>
<dbReference type="Gene3D" id="2.60.120.200">
    <property type="match status" value="1"/>
</dbReference>
<dbReference type="Pfam" id="PF00084">
    <property type="entry name" value="Sushi"/>
    <property type="match status" value="2"/>
</dbReference>
<keyword evidence="1" id="KW-1015">Disulfide bond</keyword>
<evidence type="ECO:0000256" key="3">
    <source>
        <dbReference type="SAM" id="MobiDB-lite"/>
    </source>
</evidence>
<evidence type="ECO:0000259" key="6">
    <source>
        <dbReference type="PROSITE" id="PS50923"/>
    </source>
</evidence>
<feature type="compositionally biased region" description="Low complexity" evidence="3">
    <location>
        <begin position="502"/>
        <end position="597"/>
    </location>
</feature>
<dbReference type="PROSITE" id="PS50923">
    <property type="entry name" value="SUSHI"/>
    <property type="match status" value="2"/>
</dbReference>
<dbReference type="Gene3D" id="4.10.410.20">
    <property type="match status" value="1"/>
</dbReference>
<feature type="transmembrane region" description="Helical" evidence="4">
    <location>
        <begin position="12"/>
        <end position="31"/>
    </location>
</feature>
<dbReference type="PANTHER" id="PTHR23282">
    <property type="entry name" value="APICAL ENDOSOMAL GLYCOPROTEIN PRECURSOR"/>
    <property type="match status" value="1"/>
</dbReference>
<feature type="region of interest" description="Disordered" evidence="3">
    <location>
        <begin position="466"/>
        <end position="488"/>
    </location>
</feature>
<accession>A0AAV2A334</accession>
<feature type="compositionally biased region" description="Basic and acidic residues" evidence="3">
    <location>
        <begin position="701"/>
        <end position="723"/>
    </location>
</feature>
<dbReference type="SUPFAM" id="SSF57535">
    <property type="entry name" value="Complement control module/SCR domain"/>
    <property type="match status" value="2"/>
</dbReference>